<dbReference type="Gene3D" id="3.40.366.10">
    <property type="entry name" value="Malonyl-Coenzyme A Acyl Carrier Protein, domain 2"/>
    <property type="match status" value="1"/>
</dbReference>
<evidence type="ECO:0000256" key="3">
    <source>
        <dbReference type="ARBA" id="ARBA00023315"/>
    </source>
</evidence>
<dbReference type="PANTHER" id="PTHR42681:SF1">
    <property type="entry name" value="MALONYL-COA-ACYL CARRIER PROTEIN TRANSACYLASE, MITOCHONDRIAL"/>
    <property type="match status" value="1"/>
</dbReference>
<comment type="caution">
    <text evidence="5">The sequence shown here is derived from an EMBL/GenBank/DDBJ whole genome shotgun (WGS) entry which is preliminary data.</text>
</comment>
<keyword evidence="6" id="KW-1185">Reference proteome</keyword>
<dbReference type="EC" id="2.3.1.39" evidence="1"/>
<evidence type="ECO:0000256" key="1">
    <source>
        <dbReference type="ARBA" id="ARBA00013258"/>
    </source>
</evidence>
<dbReference type="GO" id="GO:0006633">
    <property type="term" value="P:fatty acid biosynthetic process"/>
    <property type="evidence" value="ECO:0007669"/>
    <property type="project" value="TreeGrafter"/>
</dbReference>
<dbReference type="EMBL" id="RWJI01000001">
    <property type="protein sequence ID" value="RRQ52478.1"/>
    <property type="molecule type" value="Genomic_DNA"/>
</dbReference>
<dbReference type="OrthoDB" id="5756162at2"/>
<evidence type="ECO:0000313" key="6">
    <source>
        <dbReference type="Proteomes" id="UP000268553"/>
    </source>
</evidence>
<proteinExistence type="predicted"/>
<gene>
    <name evidence="5" type="ORF">D7D48_06450</name>
</gene>
<dbReference type="Gene3D" id="3.30.70.250">
    <property type="entry name" value="Malonyl-CoA ACP transacylase, ACP-binding"/>
    <property type="match status" value="1"/>
</dbReference>
<dbReference type="RefSeq" id="WP_125230495.1">
    <property type="nucleotide sequence ID" value="NZ_RWJI01000001.1"/>
</dbReference>
<dbReference type="GO" id="GO:0004314">
    <property type="term" value="F:[acyl-carrier-protein] S-malonyltransferase activity"/>
    <property type="evidence" value="ECO:0007669"/>
    <property type="project" value="UniProtKB-EC"/>
</dbReference>
<dbReference type="InterPro" id="IPR016035">
    <property type="entry name" value="Acyl_Trfase/lysoPLipase"/>
</dbReference>
<sequence>MKKRALVICPGRGTYNATELGYLKAHHAARQDVIATVDATRTAMGQVTVSQLDAAGKYAPSVHMTGDNASASIYACAMADFAAIDREQYDIVAVTGNSMGWYLALACAGIVDLAGGARLVNNMGGIMHQHGVGGQIVWSVADDDWNIQQDKLLFVNNLINEAQKISQISAYISIRLGGMIVFAADEAGLKWLMERLPKDDRFPLKLMHHAAFHSPLLNHVVPMARTANPLNDFGFGEIPAIDGQGRIWSPRAFSRDAIYDYTFGAQLTDSYDFSLAVQVAAAEFAPDTIIVLGPGTTLGAPTIQALIASCWRGLSGKADFQARQQDEHVLISMGMAEQRAWALS</sequence>
<comment type="catalytic activity">
    <reaction evidence="4">
        <text>holo-[ACP] + malonyl-CoA = malonyl-[ACP] + CoA</text>
        <dbReference type="Rhea" id="RHEA:41792"/>
        <dbReference type="Rhea" id="RHEA-COMP:9623"/>
        <dbReference type="Rhea" id="RHEA-COMP:9685"/>
        <dbReference type="ChEBI" id="CHEBI:57287"/>
        <dbReference type="ChEBI" id="CHEBI:57384"/>
        <dbReference type="ChEBI" id="CHEBI:64479"/>
        <dbReference type="ChEBI" id="CHEBI:78449"/>
        <dbReference type="EC" id="2.3.1.39"/>
    </reaction>
</comment>
<dbReference type="PANTHER" id="PTHR42681">
    <property type="entry name" value="MALONYL-COA-ACYL CARRIER PROTEIN TRANSACYLASE, MITOCHONDRIAL"/>
    <property type="match status" value="1"/>
</dbReference>
<protein>
    <recommendedName>
        <fullName evidence="1">[acyl-carrier-protein] S-malonyltransferase</fullName>
        <ecNumber evidence="1">2.3.1.39</ecNumber>
    </recommendedName>
</protein>
<name>A0A426RU33_9SPHN</name>
<dbReference type="Proteomes" id="UP000268553">
    <property type="component" value="Unassembled WGS sequence"/>
</dbReference>
<dbReference type="SUPFAM" id="SSF52151">
    <property type="entry name" value="FabD/lysophospholipase-like"/>
    <property type="match status" value="1"/>
</dbReference>
<organism evidence="5 6">
    <name type="scientific">Sphingorhabdus wooponensis</name>
    <dbReference type="NCBI Taxonomy" id="940136"/>
    <lineage>
        <taxon>Bacteria</taxon>
        <taxon>Pseudomonadati</taxon>
        <taxon>Pseudomonadota</taxon>
        <taxon>Alphaproteobacteria</taxon>
        <taxon>Sphingomonadales</taxon>
        <taxon>Sphingomonadaceae</taxon>
        <taxon>Sphingorhabdus</taxon>
    </lineage>
</organism>
<dbReference type="InterPro" id="IPR001227">
    <property type="entry name" value="Ac_transferase_dom_sf"/>
</dbReference>
<evidence type="ECO:0000313" key="5">
    <source>
        <dbReference type="EMBL" id="RRQ52478.1"/>
    </source>
</evidence>
<dbReference type="InterPro" id="IPR050858">
    <property type="entry name" value="Mal-CoA-ACP_Trans/PKS_FabD"/>
</dbReference>
<accession>A0A426RU33</accession>
<reference evidence="5 6" key="1">
    <citation type="submission" date="2018-12" db="EMBL/GenBank/DDBJ databases">
        <authorList>
            <person name="Kim S.-J."/>
            <person name="Jung G.-Y."/>
        </authorList>
    </citation>
    <scope>NUCLEOTIDE SEQUENCE [LARGE SCALE GENOMIC DNA]</scope>
    <source>
        <strain evidence="5 6">03SU3-P</strain>
    </source>
</reference>
<keyword evidence="2 5" id="KW-0808">Transferase</keyword>
<evidence type="ECO:0000256" key="4">
    <source>
        <dbReference type="ARBA" id="ARBA00048462"/>
    </source>
</evidence>
<dbReference type="AlphaFoldDB" id="A0A426RU33"/>
<keyword evidence="3" id="KW-0012">Acyltransferase</keyword>
<evidence type="ECO:0000256" key="2">
    <source>
        <dbReference type="ARBA" id="ARBA00022679"/>
    </source>
</evidence>